<organism evidence="14 15">
    <name type="scientific">Callosobruchus maculatus</name>
    <name type="common">Southern cowpea weevil</name>
    <name type="synonym">Pulse bruchid</name>
    <dbReference type="NCBI Taxonomy" id="64391"/>
    <lineage>
        <taxon>Eukaryota</taxon>
        <taxon>Metazoa</taxon>
        <taxon>Ecdysozoa</taxon>
        <taxon>Arthropoda</taxon>
        <taxon>Hexapoda</taxon>
        <taxon>Insecta</taxon>
        <taxon>Pterygota</taxon>
        <taxon>Neoptera</taxon>
        <taxon>Endopterygota</taxon>
        <taxon>Coleoptera</taxon>
        <taxon>Polyphaga</taxon>
        <taxon>Cucujiformia</taxon>
        <taxon>Chrysomeloidea</taxon>
        <taxon>Chrysomelidae</taxon>
        <taxon>Bruchinae</taxon>
        <taxon>Bruchini</taxon>
        <taxon>Callosobruchus</taxon>
    </lineage>
</organism>
<feature type="transmembrane region" description="Helical" evidence="12">
    <location>
        <begin position="488"/>
        <end position="510"/>
    </location>
</feature>
<proteinExistence type="inferred from homology"/>
<evidence type="ECO:0000256" key="13">
    <source>
        <dbReference type="SAM" id="SignalP"/>
    </source>
</evidence>
<keyword evidence="5 12" id="KW-0812">Transmembrane</keyword>
<keyword evidence="9 12" id="KW-0472">Membrane</keyword>
<feature type="transmembrane region" description="Helical" evidence="12">
    <location>
        <begin position="205"/>
        <end position="222"/>
    </location>
</feature>
<dbReference type="EMBL" id="CAACVG010008574">
    <property type="protein sequence ID" value="VEN50359.1"/>
    <property type="molecule type" value="Genomic_DNA"/>
</dbReference>
<dbReference type="PANTHER" id="PTHR42985">
    <property type="entry name" value="SODIUM-COUPLED MONOCARBOXYLATE TRANSPORTER"/>
    <property type="match status" value="1"/>
</dbReference>
<feature type="transmembrane region" description="Helical" evidence="12">
    <location>
        <begin position="174"/>
        <end position="199"/>
    </location>
</feature>
<feature type="transmembrane region" description="Helical" evidence="12">
    <location>
        <begin position="60"/>
        <end position="79"/>
    </location>
</feature>
<evidence type="ECO:0000256" key="1">
    <source>
        <dbReference type="ARBA" id="ARBA00004651"/>
    </source>
</evidence>
<evidence type="ECO:0008006" key="16">
    <source>
        <dbReference type="Google" id="ProtNLM"/>
    </source>
</evidence>
<feature type="transmembrane region" description="Helical" evidence="12">
    <location>
        <begin position="324"/>
        <end position="348"/>
    </location>
</feature>
<name>A0A653CRM9_CALMS</name>
<feature type="transmembrane region" description="Helical" evidence="12">
    <location>
        <begin position="229"/>
        <end position="251"/>
    </location>
</feature>
<keyword evidence="15" id="KW-1185">Reference proteome</keyword>
<evidence type="ECO:0000313" key="14">
    <source>
        <dbReference type="EMBL" id="VEN50359.1"/>
    </source>
</evidence>
<keyword evidence="4" id="KW-1003">Cell membrane</keyword>
<evidence type="ECO:0000256" key="7">
    <source>
        <dbReference type="ARBA" id="ARBA00023053"/>
    </source>
</evidence>
<feature type="transmembrane region" description="Helical" evidence="12">
    <location>
        <begin position="429"/>
        <end position="449"/>
    </location>
</feature>
<accession>A0A653CRM9</accession>
<feature type="transmembrane region" description="Helical" evidence="12">
    <location>
        <begin position="385"/>
        <end position="408"/>
    </location>
</feature>
<feature type="chain" id="PRO_5024978231" description="Sodium-coupled monocarboxylate transporter 1" evidence="13">
    <location>
        <begin position="28"/>
        <end position="661"/>
    </location>
</feature>
<reference evidence="14 15" key="1">
    <citation type="submission" date="2019-01" db="EMBL/GenBank/DDBJ databases">
        <authorList>
            <person name="Sayadi A."/>
        </authorList>
    </citation>
    <scope>NUCLEOTIDE SEQUENCE [LARGE SCALE GENOMIC DNA]</scope>
</reference>
<evidence type="ECO:0000256" key="4">
    <source>
        <dbReference type="ARBA" id="ARBA00022475"/>
    </source>
</evidence>
<keyword evidence="7" id="KW-0915">Sodium</keyword>
<gene>
    <name evidence="14" type="ORF">CALMAC_LOCUS11154</name>
</gene>
<comment type="similarity">
    <text evidence="2 11">Belongs to the sodium:solute symporter (SSF) (TC 2.A.21) family.</text>
</comment>
<feature type="transmembrane region" description="Helical" evidence="12">
    <location>
        <begin position="91"/>
        <end position="110"/>
    </location>
</feature>
<dbReference type="PROSITE" id="PS50283">
    <property type="entry name" value="NA_SOLUT_SYMP_3"/>
    <property type="match status" value="1"/>
</dbReference>
<keyword evidence="10" id="KW-0739">Sodium transport</keyword>
<evidence type="ECO:0000256" key="12">
    <source>
        <dbReference type="SAM" id="Phobius"/>
    </source>
</evidence>
<dbReference type="Gene3D" id="1.20.1730.10">
    <property type="entry name" value="Sodium/glucose cotransporter"/>
    <property type="match status" value="1"/>
</dbReference>
<dbReference type="PANTHER" id="PTHR42985:SF39">
    <property type="entry name" value="GH10366P"/>
    <property type="match status" value="1"/>
</dbReference>
<dbReference type="InterPro" id="IPR051163">
    <property type="entry name" value="Sodium:Solute_Symporter_SSF"/>
</dbReference>
<dbReference type="InterPro" id="IPR001734">
    <property type="entry name" value="Na/solute_symporter"/>
</dbReference>
<feature type="transmembrane region" description="Helical" evidence="12">
    <location>
        <begin position="285"/>
        <end position="303"/>
    </location>
</feature>
<dbReference type="Proteomes" id="UP000410492">
    <property type="component" value="Unassembled WGS sequence"/>
</dbReference>
<evidence type="ECO:0000256" key="5">
    <source>
        <dbReference type="ARBA" id="ARBA00022692"/>
    </source>
</evidence>
<dbReference type="OrthoDB" id="6132759at2759"/>
<sequence length="661" mass="72004">MTIFAKHIPPRLIVLAVLFSFINLINGQDVPDPDFYQPVINLPKNPAPPSAKNIFSWEDYTVLAAMLIISCGIGVFYGFCGPKHENSEDFLLGGSSMGTFPMAMSLAASFVTAVELLGNPAEMYTHGSQFWMICIAFVLVIPLSCRYYLPVFINLRLTSSYEYLALRFSPKTRYIAAGLYVFQMVLYTSVAVYAPALALSKVTGLNVYVAVSAVYAVCIFYSSQGGMKAVIIADTFQAGVLIGSLFLIVYFGEKFLGGRGIIWSESFNTGRLELFDLDPNLTVRHSFWSVVIGGTFYWMTMFCSNQASIQKYLSVQSESQVKKAIWTSCIGLIIIYSVNFYTGMIMVAHYKDCDPIKSGEIRGADEILPLYVISTMGHLKGVTGFFVAGIFAASLGTVASALNSLSAVTIQDFLGSALGIHLPDKKGAYAAQLLSVLYGAISFGLVFIIANLGSIMQVAISFNGMVGGVTLGLFSLGMFFPWANSKGAIFGATVATCLITLMCIGQQVAIANGTFEEKTKPTSIENCCCLNVTKIGTKDVIPDSEPIFFLYRISYIWYSGFGFLITVMLGLIGSVATGATNPKDIDDQLLSPPLRDFLHSLSNSTKEFLNIPLKQGSVSKRTISMISGDKVKEPSMRVMDIEIGHINEQLKKKIRKISAPS</sequence>
<evidence type="ECO:0000256" key="8">
    <source>
        <dbReference type="ARBA" id="ARBA00023065"/>
    </source>
</evidence>
<dbReference type="InterPro" id="IPR038377">
    <property type="entry name" value="Na/Glc_symporter_sf"/>
</dbReference>
<keyword evidence="6 12" id="KW-1133">Transmembrane helix</keyword>
<dbReference type="Pfam" id="PF00474">
    <property type="entry name" value="SSF"/>
    <property type="match status" value="1"/>
</dbReference>
<feature type="transmembrane region" description="Helical" evidence="12">
    <location>
        <begin position="455"/>
        <end position="476"/>
    </location>
</feature>
<keyword evidence="13" id="KW-0732">Signal</keyword>
<comment type="subcellular location">
    <subcellularLocation>
        <location evidence="1">Cell membrane</location>
        <topology evidence="1">Multi-pass membrane protein</topology>
    </subcellularLocation>
</comment>
<evidence type="ECO:0000256" key="2">
    <source>
        <dbReference type="ARBA" id="ARBA00006434"/>
    </source>
</evidence>
<dbReference type="AlphaFoldDB" id="A0A653CRM9"/>
<evidence type="ECO:0000313" key="15">
    <source>
        <dbReference type="Proteomes" id="UP000410492"/>
    </source>
</evidence>
<dbReference type="GO" id="GO:0005886">
    <property type="term" value="C:plasma membrane"/>
    <property type="evidence" value="ECO:0007669"/>
    <property type="project" value="UniProtKB-SubCell"/>
</dbReference>
<evidence type="ECO:0000256" key="3">
    <source>
        <dbReference type="ARBA" id="ARBA00022448"/>
    </source>
</evidence>
<evidence type="ECO:0000256" key="6">
    <source>
        <dbReference type="ARBA" id="ARBA00022989"/>
    </source>
</evidence>
<dbReference type="GO" id="GO:0006814">
    <property type="term" value="P:sodium ion transport"/>
    <property type="evidence" value="ECO:0007669"/>
    <property type="project" value="UniProtKB-KW"/>
</dbReference>
<protein>
    <recommendedName>
        <fullName evidence="16">Sodium-coupled monocarboxylate transporter 1</fullName>
    </recommendedName>
</protein>
<keyword evidence="3" id="KW-0813">Transport</keyword>
<dbReference type="NCBIfam" id="TIGR00813">
    <property type="entry name" value="sss"/>
    <property type="match status" value="1"/>
</dbReference>
<feature type="transmembrane region" description="Helical" evidence="12">
    <location>
        <begin position="555"/>
        <end position="576"/>
    </location>
</feature>
<evidence type="ECO:0000256" key="11">
    <source>
        <dbReference type="RuleBase" id="RU362091"/>
    </source>
</evidence>
<keyword evidence="8" id="KW-0406">Ion transport</keyword>
<evidence type="ECO:0000256" key="10">
    <source>
        <dbReference type="ARBA" id="ARBA00023201"/>
    </source>
</evidence>
<feature type="transmembrane region" description="Helical" evidence="12">
    <location>
        <begin position="130"/>
        <end position="153"/>
    </location>
</feature>
<dbReference type="GO" id="GO:0015293">
    <property type="term" value="F:symporter activity"/>
    <property type="evidence" value="ECO:0007669"/>
    <property type="project" value="TreeGrafter"/>
</dbReference>
<dbReference type="CDD" id="cd11492">
    <property type="entry name" value="SLC5sbd_NIS-SMVT"/>
    <property type="match status" value="1"/>
</dbReference>
<evidence type="ECO:0000256" key="9">
    <source>
        <dbReference type="ARBA" id="ARBA00023136"/>
    </source>
</evidence>
<feature type="signal peptide" evidence="13">
    <location>
        <begin position="1"/>
        <end position="27"/>
    </location>
</feature>